<dbReference type="AlphaFoldDB" id="A0AAV1IG76"/>
<dbReference type="Gene3D" id="3.30.900.10">
    <property type="entry name" value="HORMA domain"/>
    <property type="match status" value="1"/>
</dbReference>
<evidence type="ECO:0000313" key="4">
    <source>
        <dbReference type="EMBL" id="CAK0785692.1"/>
    </source>
</evidence>
<dbReference type="GO" id="GO:0000407">
    <property type="term" value="C:phagophore assembly site"/>
    <property type="evidence" value="ECO:0007669"/>
    <property type="project" value="TreeGrafter"/>
</dbReference>
<dbReference type="GO" id="GO:0000045">
    <property type="term" value="P:autophagosome assembly"/>
    <property type="evidence" value="ECO:0007669"/>
    <property type="project" value="TreeGrafter"/>
</dbReference>
<comment type="similarity">
    <text evidence="1">Belongs to the ATG101 family.</text>
</comment>
<keyword evidence="3" id="KW-0072">Autophagy</keyword>
<dbReference type="InterPro" id="IPR012445">
    <property type="entry name" value="ATG101"/>
</dbReference>
<gene>
    <name evidence="4" type="ORF">CVIRNUC_008903</name>
</gene>
<dbReference type="GO" id="GO:1990316">
    <property type="term" value="C:Atg1/ULK1 kinase complex"/>
    <property type="evidence" value="ECO:0007669"/>
    <property type="project" value="TreeGrafter"/>
</dbReference>
<reference evidence="4 5" key="1">
    <citation type="submission" date="2023-10" db="EMBL/GenBank/DDBJ databases">
        <authorList>
            <person name="Maclean D."/>
            <person name="Macfadyen A."/>
        </authorList>
    </citation>
    <scope>NUCLEOTIDE SEQUENCE [LARGE SCALE GENOMIC DNA]</scope>
</reference>
<accession>A0AAV1IG76</accession>
<dbReference type="GO" id="GO:0019901">
    <property type="term" value="F:protein kinase binding"/>
    <property type="evidence" value="ECO:0007669"/>
    <property type="project" value="TreeGrafter"/>
</dbReference>
<name>A0AAV1IG76_9CHLO</name>
<evidence type="ECO:0000256" key="1">
    <source>
        <dbReference type="ARBA" id="ARBA00007130"/>
    </source>
</evidence>
<dbReference type="Proteomes" id="UP001314263">
    <property type="component" value="Unassembled WGS sequence"/>
</dbReference>
<sequence length="211" mass="24156">MSNCEVNNLPVLELEPHQLREVLRCVLHTIIFNRALGAFRPKEVDSELFDITYAQCGDPYVEKAVEDKIDQFYAWVEKHSRKKGQVVLAFFEKRKTQRWSLIGGKQEERLYWEQWCINVSIVEPSISQQSSFTISDVRTRRHAKLQAAMEDVMTAIVRLVNDKKDHIPPVTSPAVLTFPFEITIAGDGNAGYGLETMKRLLMHTSPPPVLS</sequence>
<organism evidence="4 5">
    <name type="scientific">Coccomyxa viridis</name>
    <dbReference type="NCBI Taxonomy" id="1274662"/>
    <lineage>
        <taxon>Eukaryota</taxon>
        <taxon>Viridiplantae</taxon>
        <taxon>Chlorophyta</taxon>
        <taxon>core chlorophytes</taxon>
        <taxon>Trebouxiophyceae</taxon>
        <taxon>Trebouxiophyceae incertae sedis</taxon>
        <taxon>Coccomyxaceae</taxon>
        <taxon>Coccomyxa</taxon>
    </lineage>
</organism>
<proteinExistence type="inferred from homology"/>
<dbReference type="PANTHER" id="PTHR13292:SF0">
    <property type="entry name" value="AUTOPHAGY-RELATED PROTEIN 101"/>
    <property type="match status" value="1"/>
</dbReference>
<dbReference type="InterPro" id="IPR036570">
    <property type="entry name" value="HORMA_dom_sf"/>
</dbReference>
<dbReference type="PANTHER" id="PTHR13292">
    <property type="entry name" value="AUTOPHAGY-RELATED PROTEIN 101"/>
    <property type="match status" value="1"/>
</dbReference>
<comment type="caution">
    <text evidence="4">The sequence shown here is derived from an EMBL/GenBank/DDBJ whole genome shotgun (WGS) entry which is preliminary data.</text>
</comment>
<dbReference type="Pfam" id="PF07855">
    <property type="entry name" value="ATG101"/>
    <property type="match status" value="1"/>
</dbReference>
<dbReference type="EMBL" id="CAUYUE010000013">
    <property type="protein sequence ID" value="CAK0785692.1"/>
    <property type="molecule type" value="Genomic_DNA"/>
</dbReference>
<evidence type="ECO:0000256" key="3">
    <source>
        <dbReference type="ARBA" id="ARBA00023006"/>
    </source>
</evidence>
<protein>
    <recommendedName>
        <fullName evidence="2">Autophagy-related protein 101</fullName>
    </recommendedName>
</protein>
<evidence type="ECO:0000256" key="2">
    <source>
        <dbReference type="ARBA" id="ARBA00018874"/>
    </source>
</evidence>
<evidence type="ECO:0000313" key="5">
    <source>
        <dbReference type="Proteomes" id="UP001314263"/>
    </source>
</evidence>
<keyword evidence="5" id="KW-1185">Reference proteome</keyword>